<keyword evidence="1" id="KW-0493">Microtubule</keyword>
<comment type="similarity">
    <text evidence="5">Belongs to the TRAFAC class myosin-kinesin ATPase superfamily. Kinesin family.</text>
</comment>
<proteinExistence type="inferred from homology"/>
<feature type="region of interest" description="Disordered" evidence="6">
    <location>
        <begin position="725"/>
        <end position="905"/>
    </location>
</feature>
<dbReference type="InterPro" id="IPR029063">
    <property type="entry name" value="SAM-dependent_MTases_sf"/>
</dbReference>
<name>A0A4S4LJB6_9AGAM</name>
<feature type="compositionally biased region" description="Basic and acidic residues" evidence="6">
    <location>
        <begin position="879"/>
        <end position="889"/>
    </location>
</feature>
<evidence type="ECO:0000256" key="6">
    <source>
        <dbReference type="SAM" id="MobiDB-lite"/>
    </source>
</evidence>
<feature type="domain" description="Kinesin motor" evidence="7">
    <location>
        <begin position="101"/>
        <end position="567"/>
    </location>
</feature>
<dbReference type="GO" id="GO:0005634">
    <property type="term" value="C:nucleus"/>
    <property type="evidence" value="ECO:0007669"/>
    <property type="project" value="TreeGrafter"/>
</dbReference>
<evidence type="ECO:0000256" key="1">
    <source>
        <dbReference type="ARBA" id="ARBA00022701"/>
    </source>
</evidence>
<dbReference type="Gene3D" id="3.40.850.10">
    <property type="entry name" value="Kinesin motor domain"/>
    <property type="match status" value="1"/>
</dbReference>
<dbReference type="InterPro" id="IPR036961">
    <property type="entry name" value="Kinesin_motor_dom_sf"/>
</dbReference>
<reference evidence="8 9" key="1">
    <citation type="submission" date="2019-02" db="EMBL/GenBank/DDBJ databases">
        <title>Genome sequencing of the rare red list fungi Phellinidium pouzarii.</title>
        <authorList>
            <person name="Buettner E."/>
            <person name="Kellner H."/>
        </authorList>
    </citation>
    <scope>NUCLEOTIDE SEQUENCE [LARGE SCALE GENOMIC DNA]</scope>
    <source>
        <strain evidence="8 9">DSM 108285</strain>
    </source>
</reference>
<dbReference type="GO" id="GO:0008168">
    <property type="term" value="F:methyltransferase activity"/>
    <property type="evidence" value="ECO:0007669"/>
    <property type="project" value="InterPro"/>
</dbReference>
<evidence type="ECO:0000256" key="5">
    <source>
        <dbReference type="PROSITE-ProRule" id="PRU00283"/>
    </source>
</evidence>
<keyword evidence="4 5" id="KW-0505">Motor protein</keyword>
<feature type="compositionally biased region" description="Acidic residues" evidence="6">
    <location>
        <begin position="814"/>
        <end position="868"/>
    </location>
</feature>
<evidence type="ECO:0000256" key="3">
    <source>
        <dbReference type="ARBA" id="ARBA00022840"/>
    </source>
</evidence>
<keyword evidence="3 5" id="KW-0067">ATP-binding</keyword>
<keyword evidence="2 5" id="KW-0547">Nucleotide-binding</keyword>
<protein>
    <recommendedName>
        <fullName evidence="7">Kinesin motor domain-containing protein</fullName>
    </recommendedName>
</protein>
<dbReference type="GO" id="GO:0007018">
    <property type="term" value="P:microtubule-based movement"/>
    <property type="evidence" value="ECO:0007669"/>
    <property type="project" value="InterPro"/>
</dbReference>
<organism evidence="8 9">
    <name type="scientific">Phellinidium pouzarii</name>
    <dbReference type="NCBI Taxonomy" id="167371"/>
    <lineage>
        <taxon>Eukaryota</taxon>
        <taxon>Fungi</taxon>
        <taxon>Dikarya</taxon>
        <taxon>Basidiomycota</taxon>
        <taxon>Agaricomycotina</taxon>
        <taxon>Agaricomycetes</taxon>
        <taxon>Hymenochaetales</taxon>
        <taxon>Hymenochaetaceae</taxon>
        <taxon>Phellinidium</taxon>
    </lineage>
</organism>
<keyword evidence="9" id="KW-1185">Reference proteome</keyword>
<dbReference type="AlphaFoldDB" id="A0A4S4LJB6"/>
<accession>A0A4S4LJB6</accession>
<dbReference type="PRINTS" id="PR00380">
    <property type="entry name" value="KINESINHEAVY"/>
</dbReference>
<dbReference type="InterPro" id="IPR002052">
    <property type="entry name" value="DNA_methylase_N6_adenine_CS"/>
</dbReference>
<dbReference type="PROSITE" id="PS00411">
    <property type="entry name" value="KINESIN_MOTOR_1"/>
    <property type="match status" value="1"/>
</dbReference>
<feature type="compositionally biased region" description="Low complexity" evidence="6">
    <location>
        <begin position="20"/>
        <end position="55"/>
    </location>
</feature>
<dbReference type="InterPro" id="IPR001752">
    <property type="entry name" value="Kinesin_motor_dom"/>
</dbReference>
<dbReference type="GO" id="GO:0008017">
    <property type="term" value="F:microtubule binding"/>
    <property type="evidence" value="ECO:0007669"/>
    <property type="project" value="InterPro"/>
</dbReference>
<dbReference type="OrthoDB" id="123929at2759"/>
<dbReference type="PROSITE" id="PS50067">
    <property type="entry name" value="KINESIN_MOTOR_2"/>
    <property type="match status" value="1"/>
</dbReference>
<feature type="region of interest" description="Disordered" evidence="6">
    <location>
        <begin position="930"/>
        <end position="955"/>
    </location>
</feature>
<dbReference type="PANTHER" id="PTHR24115:SF1008">
    <property type="entry name" value="KINESIN-LIKE PROTEIN SUBITO"/>
    <property type="match status" value="1"/>
</dbReference>
<dbReference type="InterPro" id="IPR027417">
    <property type="entry name" value="P-loop_NTPase"/>
</dbReference>
<dbReference type="GO" id="GO:0003777">
    <property type="term" value="F:microtubule motor activity"/>
    <property type="evidence" value="ECO:0007669"/>
    <property type="project" value="InterPro"/>
</dbReference>
<feature type="compositionally biased region" description="Polar residues" evidence="6">
    <location>
        <begin position="738"/>
        <end position="747"/>
    </location>
</feature>
<evidence type="ECO:0000256" key="4">
    <source>
        <dbReference type="ARBA" id="ARBA00023175"/>
    </source>
</evidence>
<dbReference type="InterPro" id="IPR019821">
    <property type="entry name" value="Kinesin_motor_CS"/>
</dbReference>
<dbReference type="GO" id="GO:0016887">
    <property type="term" value="F:ATP hydrolysis activity"/>
    <property type="evidence" value="ECO:0007669"/>
    <property type="project" value="TreeGrafter"/>
</dbReference>
<dbReference type="SMART" id="SM00129">
    <property type="entry name" value="KISc"/>
    <property type="match status" value="1"/>
</dbReference>
<dbReference type="SUPFAM" id="SSF52540">
    <property type="entry name" value="P-loop containing nucleoside triphosphate hydrolases"/>
    <property type="match status" value="1"/>
</dbReference>
<dbReference type="Pfam" id="PF00225">
    <property type="entry name" value="Kinesin"/>
    <property type="match status" value="1"/>
</dbReference>
<dbReference type="PROSITE" id="PS00092">
    <property type="entry name" value="N6_MTASE"/>
    <property type="match status" value="1"/>
</dbReference>
<dbReference type="GO" id="GO:0005871">
    <property type="term" value="C:kinesin complex"/>
    <property type="evidence" value="ECO:0007669"/>
    <property type="project" value="TreeGrafter"/>
</dbReference>
<dbReference type="GO" id="GO:0005874">
    <property type="term" value="C:microtubule"/>
    <property type="evidence" value="ECO:0007669"/>
    <property type="project" value="UniProtKB-KW"/>
</dbReference>
<evidence type="ECO:0000313" key="8">
    <source>
        <dbReference type="EMBL" id="THH12142.1"/>
    </source>
</evidence>
<comment type="caution">
    <text evidence="8">The sequence shown here is derived from an EMBL/GenBank/DDBJ whole genome shotgun (WGS) entry which is preliminary data.</text>
</comment>
<dbReference type="GO" id="GO:0003676">
    <property type="term" value="F:nucleic acid binding"/>
    <property type="evidence" value="ECO:0007669"/>
    <property type="project" value="InterPro"/>
</dbReference>
<dbReference type="InterPro" id="IPR027640">
    <property type="entry name" value="Kinesin-like_fam"/>
</dbReference>
<dbReference type="GO" id="GO:0032259">
    <property type="term" value="P:methylation"/>
    <property type="evidence" value="ECO:0007669"/>
    <property type="project" value="InterPro"/>
</dbReference>
<feature type="region of interest" description="Disordered" evidence="6">
    <location>
        <begin position="20"/>
        <end position="76"/>
    </location>
</feature>
<dbReference type="SUPFAM" id="SSF53335">
    <property type="entry name" value="S-adenosyl-L-methionine-dependent methyltransferases"/>
    <property type="match status" value="1"/>
</dbReference>
<feature type="binding site" evidence="5">
    <location>
        <begin position="190"/>
        <end position="197"/>
    </location>
    <ligand>
        <name>ATP</name>
        <dbReference type="ChEBI" id="CHEBI:30616"/>
    </ligand>
</feature>
<dbReference type="GO" id="GO:0005524">
    <property type="term" value="F:ATP binding"/>
    <property type="evidence" value="ECO:0007669"/>
    <property type="project" value="UniProtKB-UniRule"/>
</dbReference>
<gene>
    <name evidence="8" type="ORF">EW145_g161</name>
</gene>
<sequence length="1181" mass="129444">MASCSYIDALTTTPLKTTMATRKTAATRGRAANPTAPARLTRAAAARSPSVAVEPPASPKHATTETTKARKPLINRNNIPLPVSKVSKVKASPKQIVDDDNSKAFLRIRPNVDDTEHDATPYLKSLSATTVQMTDLSGTNRIRLHPQAQLYTFSHVFPPETHQAEFFTKTTLPLVYDLLQGQNGLIFTYGVTNSGKTYTIQGGSQPDTAGLLPRTLDVVFNSLEGMHSNAPYRPVRRAGVEHASYDDPRSTLPEMSDEKTIADVLGELTQQDVDPTTVKVDKNYEYSIWISYAEVYNEKVYDLLSSDATEGDGASVCATPQGSGGVPHSGTVKKLPRATSTTWSNVASLATSSSADVLLVKRKALALKSDTESGGKYVSGLKCVRVSSTEEAKRVFRTGNINRRVFGTLANAVSSRSHGIFTLRAVRVHRGDCSDVSVSRLSIVDLAGSERSKNTHNTGIRLREAGNINKSLMVLGQCMEAMRSNQRRLAASLAAPGRGGLDVNNPGASIKLAIVPFRHSKLTELFQDFFVGDREGRAVMIVNVNPYDTGFDENSHVMRFAALAKGVTTAPAAAPLKASVRHVPPTARPGHAARTIHAPHRRKVTISTGGINSRKPSEAHLEIVEEDEESDEDNNEPSDLLVDALFEELEDLRIKLYESEMRCAVVEAETREEVMQEMEARMIDMERIFAKRLKHSVDQNDAKIDAKIDMLHQFGAFNGKVDYSESGDASFESRDTENSLQDASGTLQEVDDDDENEDDLSDDPIADLNEEKQTNSSFQDSVVESPLRPKVLSKSEKKRLGSGPPIIGLRDEDMAIDEMDADETMTIGDDDEDEDDEDEEEEIILLDDETDEVSSSDNDEGEDDEEEWTPSPKAASKGFKTDAKPEQTDIFKTSSKTRPKSSMGVSSLQKKMDFLSLFEDEDDETKNETAITDFDHDNANQGGSRDSSPPAKGKKSLDHLTAYDYEHVYEPAALNADLRWQWAQNIRNFTLTEDSFILLDALEKDADDLRLAKPRLCLEIGSGSGCISAFVGKMLGSNCLCICTDINEHASRCTSMTGRQNNISLEPILSSLSDALDYRISGGVDLLLFNPPYVPTIIEEAADAQEGRDIQGSWAGGKSGMDITNRVLDNLKASLHFAQDLLLSEADVLETTLVHGSLLPCRRQGKRCALDSTKNERAEFR</sequence>
<feature type="compositionally biased region" description="Acidic residues" evidence="6">
    <location>
        <begin position="749"/>
        <end position="765"/>
    </location>
</feature>
<dbReference type="Gene3D" id="3.40.50.150">
    <property type="entry name" value="Vaccinia Virus protein VP39"/>
    <property type="match status" value="1"/>
</dbReference>
<evidence type="ECO:0000313" key="9">
    <source>
        <dbReference type="Proteomes" id="UP000308199"/>
    </source>
</evidence>
<evidence type="ECO:0000256" key="2">
    <source>
        <dbReference type="ARBA" id="ARBA00022741"/>
    </source>
</evidence>
<dbReference type="Proteomes" id="UP000308199">
    <property type="component" value="Unassembled WGS sequence"/>
</dbReference>
<evidence type="ECO:0000259" key="7">
    <source>
        <dbReference type="PROSITE" id="PS50067"/>
    </source>
</evidence>
<dbReference type="EMBL" id="SGPK01000003">
    <property type="protein sequence ID" value="THH12142.1"/>
    <property type="molecule type" value="Genomic_DNA"/>
</dbReference>
<dbReference type="PANTHER" id="PTHR24115">
    <property type="entry name" value="KINESIN-RELATED"/>
    <property type="match status" value="1"/>
</dbReference>